<name>M5G9F9_DACPD</name>
<dbReference type="Proteomes" id="UP000030653">
    <property type="component" value="Unassembled WGS sequence"/>
</dbReference>
<dbReference type="GO" id="GO:0009102">
    <property type="term" value="P:biotin biosynthetic process"/>
    <property type="evidence" value="ECO:0007669"/>
    <property type="project" value="TreeGrafter"/>
</dbReference>
<dbReference type="CDD" id="cd03109">
    <property type="entry name" value="DTBS"/>
    <property type="match status" value="1"/>
</dbReference>
<dbReference type="Gene3D" id="3.40.640.10">
    <property type="entry name" value="Type I PLP-dependent aspartate aminotransferase-like (Major domain)"/>
    <property type="match status" value="1"/>
</dbReference>
<evidence type="ECO:0000313" key="5">
    <source>
        <dbReference type="Proteomes" id="UP000030653"/>
    </source>
</evidence>
<dbReference type="InterPro" id="IPR027417">
    <property type="entry name" value="P-loop_NTPase"/>
</dbReference>
<keyword evidence="5" id="KW-1185">Reference proteome</keyword>
<dbReference type="AlphaFoldDB" id="M5G9F9"/>
<keyword evidence="2" id="KW-0808">Transferase</keyword>
<dbReference type="EMBL" id="JH795857">
    <property type="protein sequence ID" value="EJU04875.1"/>
    <property type="molecule type" value="Genomic_DNA"/>
</dbReference>
<dbReference type="SUPFAM" id="SSF53383">
    <property type="entry name" value="PLP-dependent transferases"/>
    <property type="match status" value="1"/>
</dbReference>
<evidence type="ECO:0000256" key="3">
    <source>
        <dbReference type="SAM" id="MobiDB-lite"/>
    </source>
</evidence>
<accession>M5G9F9</accession>
<dbReference type="HOGENOM" id="CLU_010794_0_0_1"/>
<dbReference type="GeneID" id="63691224"/>
<dbReference type="OMA" id="KGWASRA"/>
<sequence length="834" mass="90800">MALLFRNLRAHIVFGANTDVGKTILTTLLCRAAAQRTQAGDRVHYLKPVSTGPIEEADDEHVKRFAGGHGNISTACLYRYDDPVSPHLAAQRSHTIPTDVQLADSIRRDLTSFASNHTGEAWAFLETAGSPLSPSPSSSLQATALRPLRLPVVLVADPHLGGIGTTLSAYESLVIRGWSILGVVGWKESKWGNLEFLRRWFERETASGGEQVGVWELEAPPPRLEDKSEDARSMEGYYSSLSSSVQPLLSSLDERHQSRLSELDSMDARTRNSVWWPFTQHGQVREKEVMTIDSASGDFYSVYRSSSTSPQTPTDPSLLQQVYDGSASWWTQSLGHAHPSLALAAANAAARYGHVIFPSSTHAPALELAERLLRGEGEGWADRVFWSDDGSTGVEVALKMATRAVQLRMLQAASSTPTTIDNKSKDLGKELGVIGLKGSYHGDTIGAMDASEPSDYSLAVPWYRGRGFWFSPPAVSLQRSSAVITIPAIDPESPSKQEKVEHFASLQEIYDVPSRLSSPLAGHYRTEIERTLRRCVEQGQKFGALLLEPLLMGAGGMIFVDPLFQRVLADVVRSGSSYLGTSLPPTSASSNSNSNSSADSSAEYQPWTGLPVIHDSVFVGLSRLGCSPRHILQSNPDIAVYGKMLTGGLVPMSVTLSSSSIFSAFLGDKTQDALLHGHSYTAHPVGCSVANRALVLMEGVKRSPEWGGAQRAWGEQEGKRGIWSLWELDTLMRISELPCVERTMAMGTVLAITLQLPGSGYATVGGKRFLDFLRESWVEPGFDGVHSRALGRTVYFMSSLNTPGDTLRFIERALEKTLGAWGPVVNGETREEVE</sequence>
<evidence type="ECO:0000256" key="2">
    <source>
        <dbReference type="ARBA" id="ARBA00022679"/>
    </source>
</evidence>
<dbReference type="OrthoDB" id="425114at2759"/>
<evidence type="ECO:0008006" key="6">
    <source>
        <dbReference type="Google" id="ProtNLM"/>
    </source>
</evidence>
<reference evidence="4 5" key="1">
    <citation type="journal article" date="2012" name="Science">
        <title>The Paleozoic origin of enzymatic lignin decomposition reconstructed from 31 fungal genomes.</title>
        <authorList>
            <person name="Floudas D."/>
            <person name="Binder M."/>
            <person name="Riley R."/>
            <person name="Barry K."/>
            <person name="Blanchette R.A."/>
            <person name="Henrissat B."/>
            <person name="Martinez A.T."/>
            <person name="Otillar R."/>
            <person name="Spatafora J.W."/>
            <person name="Yadav J.S."/>
            <person name="Aerts A."/>
            <person name="Benoit I."/>
            <person name="Boyd A."/>
            <person name="Carlson A."/>
            <person name="Copeland A."/>
            <person name="Coutinho P.M."/>
            <person name="de Vries R.P."/>
            <person name="Ferreira P."/>
            <person name="Findley K."/>
            <person name="Foster B."/>
            <person name="Gaskell J."/>
            <person name="Glotzer D."/>
            <person name="Gorecki P."/>
            <person name="Heitman J."/>
            <person name="Hesse C."/>
            <person name="Hori C."/>
            <person name="Igarashi K."/>
            <person name="Jurgens J.A."/>
            <person name="Kallen N."/>
            <person name="Kersten P."/>
            <person name="Kohler A."/>
            <person name="Kuees U."/>
            <person name="Kumar T.K.A."/>
            <person name="Kuo A."/>
            <person name="LaButti K."/>
            <person name="Larrondo L.F."/>
            <person name="Lindquist E."/>
            <person name="Ling A."/>
            <person name="Lombard V."/>
            <person name="Lucas S."/>
            <person name="Lundell T."/>
            <person name="Martin R."/>
            <person name="McLaughlin D.J."/>
            <person name="Morgenstern I."/>
            <person name="Morin E."/>
            <person name="Murat C."/>
            <person name="Nagy L.G."/>
            <person name="Nolan M."/>
            <person name="Ohm R.A."/>
            <person name="Patyshakuliyeva A."/>
            <person name="Rokas A."/>
            <person name="Ruiz-Duenas F.J."/>
            <person name="Sabat G."/>
            <person name="Salamov A."/>
            <person name="Samejima M."/>
            <person name="Schmutz J."/>
            <person name="Slot J.C."/>
            <person name="St John F."/>
            <person name="Stenlid J."/>
            <person name="Sun H."/>
            <person name="Sun S."/>
            <person name="Syed K."/>
            <person name="Tsang A."/>
            <person name="Wiebenga A."/>
            <person name="Young D."/>
            <person name="Pisabarro A."/>
            <person name="Eastwood D.C."/>
            <person name="Martin F."/>
            <person name="Cullen D."/>
            <person name="Grigoriev I.V."/>
            <person name="Hibbett D.S."/>
        </authorList>
    </citation>
    <scope>NUCLEOTIDE SEQUENCE [LARGE SCALE GENOMIC DNA]</scope>
    <source>
        <strain evidence="4 5">DJM-731 SS1</strain>
    </source>
</reference>
<dbReference type="GO" id="GO:0030170">
    <property type="term" value="F:pyridoxal phosphate binding"/>
    <property type="evidence" value="ECO:0007669"/>
    <property type="project" value="InterPro"/>
</dbReference>
<dbReference type="Pfam" id="PF13500">
    <property type="entry name" value="AAA_26"/>
    <property type="match status" value="1"/>
</dbReference>
<dbReference type="SUPFAM" id="SSF52540">
    <property type="entry name" value="P-loop containing nucleoside triphosphate hydrolases"/>
    <property type="match status" value="1"/>
</dbReference>
<dbReference type="GO" id="GO:0004141">
    <property type="term" value="F:dethiobiotin synthase activity"/>
    <property type="evidence" value="ECO:0007669"/>
    <property type="project" value="TreeGrafter"/>
</dbReference>
<gene>
    <name evidence="4" type="ORF">DACRYDRAFT_75853</name>
</gene>
<dbReference type="PANTHER" id="PTHR42684">
    <property type="entry name" value="ADENOSYLMETHIONINE-8-AMINO-7-OXONONANOATE AMINOTRANSFERASE"/>
    <property type="match status" value="1"/>
</dbReference>
<dbReference type="InterPro" id="IPR015421">
    <property type="entry name" value="PyrdxlP-dep_Trfase_major"/>
</dbReference>
<dbReference type="STRING" id="1858805.M5G9F9"/>
<dbReference type="InterPro" id="IPR015424">
    <property type="entry name" value="PyrdxlP-dep_Trfase"/>
</dbReference>
<keyword evidence="1" id="KW-0032">Aminotransferase</keyword>
<feature type="compositionally biased region" description="Low complexity" evidence="3">
    <location>
        <begin position="587"/>
        <end position="601"/>
    </location>
</feature>
<protein>
    <recommendedName>
        <fullName evidence="6">PLP-dependent transferase</fullName>
    </recommendedName>
</protein>
<evidence type="ECO:0000256" key="1">
    <source>
        <dbReference type="ARBA" id="ARBA00022576"/>
    </source>
</evidence>
<dbReference type="FunFam" id="3.90.1150.10:FF:000080">
    <property type="entry name" value="Bifunctional dethiobiotin synthetase/adenosylmethionine-8-amino-7-oxononanoate aminotransferase"/>
    <property type="match status" value="1"/>
</dbReference>
<organism evidence="4 5">
    <name type="scientific">Dacryopinax primogenitus (strain DJM 731)</name>
    <name type="common">Brown rot fungus</name>
    <dbReference type="NCBI Taxonomy" id="1858805"/>
    <lineage>
        <taxon>Eukaryota</taxon>
        <taxon>Fungi</taxon>
        <taxon>Dikarya</taxon>
        <taxon>Basidiomycota</taxon>
        <taxon>Agaricomycotina</taxon>
        <taxon>Dacrymycetes</taxon>
        <taxon>Dacrymycetales</taxon>
        <taxon>Dacrymycetaceae</taxon>
        <taxon>Dacryopinax</taxon>
    </lineage>
</organism>
<dbReference type="GO" id="GO:0005739">
    <property type="term" value="C:mitochondrion"/>
    <property type="evidence" value="ECO:0007669"/>
    <property type="project" value="TreeGrafter"/>
</dbReference>
<proteinExistence type="predicted"/>
<dbReference type="InterPro" id="IPR005814">
    <property type="entry name" value="Aminotrans_3"/>
</dbReference>
<dbReference type="RefSeq" id="XP_040631769.1">
    <property type="nucleotide sequence ID" value="XM_040776162.1"/>
</dbReference>
<dbReference type="PANTHER" id="PTHR42684:SF3">
    <property type="entry name" value="ADENOSYLMETHIONINE-8-AMINO-7-OXONONANOATE AMINOTRANSFERASE"/>
    <property type="match status" value="1"/>
</dbReference>
<dbReference type="Gene3D" id="3.40.50.300">
    <property type="entry name" value="P-loop containing nucleotide triphosphate hydrolases"/>
    <property type="match status" value="1"/>
</dbReference>
<dbReference type="Pfam" id="PF00202">
    <property type="entry name" value="Aminotran_3"/>
    <property type="match status" value="2"/>
</dbReference>
<evidence type="ECO:0000313" key="4">
    <source>
        <dbReference type="EMBL" id="EJU04875.1"/>
    </source>
</evidence>
<dbReference type="GO" id="GO:0004015">
    <property type="term" value="F:adenosylmethionine-8-amino-7-oxononanoate transaminase activity"/>
    <property type="evidence" value="ECO:0007669"/>
    <property type="project" value="TreeGrafter"/>
</dbReference>
<feature type="region of interest" description="Disordered" evidence="3">
    <location>
        <begin position="582"/>
        <end position="601"/>
    </location>
</feature>